<sequence length="88" mass="9559">MSIWCNEEDEDGDGVLRPPLLTPSMLGGREVLGVSNTKYEVPGTKYGVQGTEYRIPGYRCGVTSGYCVSGNQDDPDPSLVMMLHIASF</sequence>
<dbReference type="AlphaFoldDB" id="A0AAD5I7K4"/>
<dbReference type="Proteomes" id="UP001064489">
    <property type="component" value="Chromosome 11"/>
</dbReference>
<evidence type="ECO:0000313" key="2">
    <source>
        <dbReference type="Proteomes" id="UP001064489"/>
    </source>
</evidence>
<dbReference type="EMBL" id="JAJSOW010000108">
    <property type="protein sequence ID" value="KAI9154135.1"/>
    <property type="molecule type" value="Genomic_DNA"/>
</dbReference>
<protein>
    <submittedName>
        <fullName evidence="1">Uncharacterized protein</fullName>
    </submittedName>
</protein>
<gene>
    <name evidence="1" type="ORF">LWI28_021425</name>
</gene>
<name>A0AAD5I7K4_ACENE</name>
<organism evidence="1 2">
    <name type="scientific">Acer negundo</name>
    <name type="common">Box elder</name>
    <dbReference type="NCBI Taxonomy" id="4023"/>
    <lineage>
        <taxon>Eukaryota</taxon>
        <taxon>Viridiplantae</taxon>
        <taxon>Streptophyta</taxon>
        <taxon>Embryophyta</taxon>
        <taxon>Tracheophyta</taxon>
        <taxon>Spermatophyta</taxon>
        <taxon>Magnoliopsida</taxon>
        <taxon>eudicotyledons</taxon>
        <taxon>Gunneridae</taxon>
        <taxon>Pentapetalae</taxon>
        <taxon>rosids</taxon>
        <taxon>malvids</taxon>
        <taxon>Sapindales</taxon>
        <taxon>Sapindaceae</taxon>
        <taxon>Hippocastanoideae</taxon>
        <taxon>Acereae</taxon>
        <taxon>Acer</taxon>
    </lineage>
</organism>
<keyword evidence="2" id="KW-1185">Reference proteome</keyword>
<comment type="caution">
    <text evidence="1">The sequence shown here is derived from an EMBL/GenBank/DDBJ whole genome shotgun (WGS) entry which is preliminary data.</text>
</comment>
<evidence type="ECO:0000313" key="1">
    <source>
        <dbReference type="EMBL" id="KAI9154135.1"/>
    </source>
</evidence>
<proteinExistence type="predicted"/>
<reference evidence="1" key="2">
    <citation type="submission" date="2023-02" db="EMBL/GenBank/DDBJ databases">
        <authorList>
            <person name="Swenson N.G."/>
            <person name="Wegrzyn J.L."/>
            <person name="Mcevoy S.L."/>
        </authorList>
    </citation>
    <scope>NUCLEOTIDE SEQUENCE</scope>
    <source>
        <strain evidence="1">91603</strain>
        <tissue evidence="1">Leaf</tissue>
    </source>
</reference>
<reference evidence="1" key="1">
    <citation type="journal article" date="2022" name="Plant J.">
        <title>Strategies of tolerance reflected in two North American maple genomes.</title>
        <authorList>
            <person name="McEvoy S.L."/>
            <person name="Sezen U.U."/>
            <person name="Trouern-Trend A."/>
            <person name="McMahon S.M."/>
            <person name="Schaberg P.G."/>
            <person name="Yang J."/>
            <person name="Wegrzyn J.L."/>
            <person name="Swenson N.G."/>
        </authorList>
    </citation>
    <scope>NUCLEOTIDE SEQUENCE</scope>
    <source>
        <strain evidence="1">91603</strain>
    </source>
</reference>
<accession>A0AAD5I7K4</accession>